<dbReference type="InterPro" id="IPR015424">
    <property type="entry name" value="PyrdxlP-dep_Trfase"/>
</dbReference>
<dbReference type="EC" id="2.6.1.-" evidence="6"/>
<dbReference type="InterPro" id="IPR015421">
    <property type="entry name" value="PyrdxlP-dep_Trfase_major"/>
</dbReference>
<dbReference type="GO" id="GO:0006520">
    <property type="term" value="P:amino acid metabolic process"/>
    <property type="evidence" value="ECO:0007669"/>
    <property type="project" value="InterPro"/>
</dbReference>
<keyword evidence="9" id="KW-1185">Reference proteome</keyword>
<dbReference type="CDD" id="cd00609">
    <property type="entry name" value="AAT_like"/>
    <property type="match status" value="1"/>
</dbReference>
<dbReference type="PANTHER" id="PTHR46383">
    <property type="entry name" value="ASPARTATE AMINOTRANSFERASE"/>
    <property type="match status" value="1"/>
</dbReference>
<proteinExistence type="inferred from homology"/>
<evidence type="ECO:0000256" key="3">
    <source>
        <dbReference type="ARBA" id="ARBA00022576"/>
    </source>
</evidence>
<dbReference type="PANTHER" id="PTHR46383:SF2">
    <property type="entry name" value="AMINOTRANSFERASE"/>
    <property type="match status" value="1"/>
</dbReference>
<dbReference type="EMBL" id="CP014476">
    <property type="protein sequence ID" value="AMK79202.1"/>
    <property type="molecule type" value="Genomic_DNA"/>
</dbReference>
<comment type="cofactor">
    <cofactor evidence="1 6">
        <name>pyridoxal 5'-phosphate</name>
        <dbReference type="ChEBI" id="CHEBI:597326"/>
    </cofactor>
</comment>
<organism evidence="8 9">
    <name type="scientific">Methylomonas denitrificans</name>
    <dbReference type="NCBI Taxonomy" id="1538553"/>
    <lineage>
        <taxon>Bacteria</taxon>
        <taxon>Pseudomonadati</taxon>
        <taxon>Pseudomonadota</taxon>
        <taxon>Gammaproteobacteria</taxon>
        <taxon>Methylococcales</taxon>
        <taxon>Methylococcaceae</taxon>
        <taxon>Methylomonas</taxon>
    </lineage>
</organism>
<evidence type="ECO:0000259" key="7">
    <source>
        <dbReference type="Pfam" id="PF00155"/>
    </source>
</evidence>
<dbReference type="Gene3D" id="3.40.640.10">
    <property type="entry name" value="Type I PLP-dependent aspartate aminotransferase-like (Major domain)"/>
    <property type="match status" value="1"/>
</dbReference>
<dbReference type="Proteomes" id="UP000030512">
    <property type="component" value="Chromosome"/>
</dbReference>
<dbReference type="Pfam" id="PF00155">
    <property type="entry name" value="Aminotran_1_2"/>
    <property type="match status" value="1"/>
</dbReference>
<dbReference type="InterPro" id="IPR004838">
    <property type="entry name" value="NHTrfase_class1_PyrdxlP-BS"/>
</dbReference>
<evidence type="ECO:0000256" key="4">
    <source>
        <dbReference type="ARBA" id="ARBA00022679"/>
    </source>
</evidence>
<dbReference type="GO" id="GO:0030170">
    <property type="term" value="F:pyridoxal phosphate binding"/>
    <property type="evidence" value="ECO:0007669"/>
    <property type="project" value="InterPro"/>
</dbReference>
<dbReference type="KEGG" id="mdn:JT25_022410"/>
<dbReference type="AlphaFoldDB" id="A0A140E728"/>
<sequence>MKHHVAERMRGISSFYVMELLQRAKQLEQQGRDIIHMEIGEPDFETPQAILDAGNLFMQGREVKYTAAAGLPELRQSIADYYQAQYGVNLDPKRVFITPGASGAFLLAFGISLNPDEQILMADPCYPCNDNFVQLFDGKTRFVNVGAETAYQLNAELIRQHWQPASKGVLIASPSNPTGTIIGNDALRDAIQQTHALGGCFYSDEIYHGLVYEETVSSALEFSDDVFVINSFSKFFGMTGWRIGWLIVPEDFIDAVEKLAQNIFISTPTHSQYAALASFSPDNMAELYRRRDEFEKRRDFLYENLLRLGFKIACKPQGAFYIYADCSAFTDDSFEFARQLLEQEGVAVTPGKDFGQYLANQHIRFAYTASIDRMAAALQRLERFICR</sequence>
<dbReference type="NCBIfam" id="NF006514">
    <property type="entry name" value="PRK08960.1"/>
    <property type="match status" value="1"/>
</dbReference>
<dbReference type="SUPFAM" id="SSF53383">
    <property type="entry name" value="PLP-dependent transferases"/>
    <property type="match status" value="1"/>
</dbReference>
<dbReference type="STRING" id="1538553.JT25_022410"/>
<feature type="domain" description="Aminotransferase class I/classII large" evidence="7">
    <location>
        <begin position="33"/>
        <end position="379"/>
    </location>
</feature>
<dbReference type="InterPro" id="IPR050596">
    <property type="entry name" value="AspAT/PAT-like"/>
</dbReference>
<keyword evidence="5" id="KW-0663">Pyridoxal phosphate</keyword>
<evidence type="ECO:0000256" key="1">
    <source>
        <dbReference type="ARBA" id="ARBA00001933"/>
    </source>
</evidence>
<evidence type="ECO:0000313" key="8">
    <source>
        <dbReference type="EMBL" id="AMK79202.1"/>
    </source>
</evidence>
<name>A0A140E728_9GAMM</name>
<dbReference type="InterPro" id="IPR004839">
    <property type="entry name" value="Aminotransferase_I/II_large"/>
</dbReference>
<protein>
    <recommendedName>
        <fullName evidence="6">Aminotransferase</fullName>
        <ecNumber evidence="6">2.6.1.-</ecNumber>
    </recommendedName>
</protein>
<evidence type="ECO:0000256" key="6">
    <source>
        <dbReference type="RuleBase" id="RU000481"/>
    </source>
</evidence>
<keyword evidence="3 6" id="KW-0032">Aminotransferase</keyword>
<dbReference type="OrthoDB" id="9803354at2"/>
<comment type="similarity">
    <text evidence="2 6">Belongs to the class-I pyridoxal-phosphate-dependent aminotransferase family.</text>
</comment>
<evidence type="ECO:0000256" key="2">
    <source>
        <dbReference type="ARBA" id="ARBA00007441"/>
    </source>
</evidence>
<evidence type="ECO:0000256" key="5">
    <source>
        <dbReference type="ARBA" id="ARBA00022898"/>
    </source>
</evidence>
<accession>A0A140E728</accession>
<dbReference type="GO" id="GO:0008483">
    <property type="term" value="F:transaminase activity"/>
    <property type="evidence" value="ECO:0007669"/>
    <property type="project" value="UniProtKB-KW"/>
</dbReference>
<evidence type="ECO:0000313" key="9">
    <source>
        <dbReference type="Proteomes" id="UP000030512"/>
    </source>
</evidence>
<reference evidence="8 9" key="1">
    <citation type="journal article" date="2015" name="Environ. Microbiol.">
        <title>Methane oxidation coupled to nitrate reduction under hypoxia by the Gammaproteobacterium Methylomonas denitrificans, sp. nov. type strain FJG1.</title>
        <authorList>
            <person name="Kits K.D."/>
            <person name="Klotz M.G."/>
            <person name="Stein L.Y."/>
        </authorList>
    </citation>
    <scope>NUCLEOTIDE SEQUENCE [LARGE SCALE GENOMIC DNA]</scope>
    <source>
        <strain evidence="8 9">FJG1</strain>
    </source>
</reference>
<gene>
    <name evidence="8" type="ORF">JT25_022410</name>
</gene>
<dbReference type="PROSITE" id="PS00105">
    <property type="entry name" value="AA_TRANSFER_CLASS_1"/>
    <property type="match status" value="1"/>
</dbReference>
<keyword evidence="4 6" id="KW-0808">Transferase</keyword>
<dbReference type="RefSeq" id="WP_036273384.1">
    <property type="nucleotide sequence ID" value="NZ_CP014476.1"/>
</dbReference>